<proteinExistence type="predicted"/>
<evidence type="ECO:0000313" key="1">
    <source>
        <dbReference type="EMBL" id="RDW27281.1"/>
    </source>
</evidence>
<organism evidence="1 2">
    <name type="scientific">Yarrowia lipolytica</name>
    <name type="common">Candida lipolytica</name>
    <dbReference type="NCBI Taxonomy" id="4952"/>
    <lineage>
        <taxon>Eukaryota</taxon>
        <taxon>Fungi</taxon>
        <taxon>Dikarya</taxon>
        <taxon>Ascomycota</taxon>
        <taxon>Saccharomycotina</taxon>
        <taxon>Dipodascomycetes</taxon>
        <taxon>Dipodascales</taxon>
        <taxon>Dipodascales incertae sedis</taxon>
        <taxon>Yarrowia</taxon>
    </lineage>
</organism>
<evidence type="ECO:0000313" key="2">
    <source>
        <dbReference type="Proteomes" id="UP000256601"/>
    </source>
</evidence>
<protein>
    <submittedName>
        <fullName evidence="1">Uncharacterized protein</fullName>
    </submittedName>
</protein>
<dbReference type="EMBL" id="KZ858965">
    <property type="protein sequence ID" value="RDW27281.1"/>
    <property type="molecule type" value="Genomic_DNA"/>
</dbReference>
<dbReference type="AlphaFoldDB" id="A0A371CAE4"/>
<reference evidence="1 2" key="1">
    <citation type="submission" date="2018-07" db="EMBL/GenBank/DDBJ databases">
        <title>Draft Genome Assemblies for Five Robust Yarrowia lipolytica Strains Exhibiting High Lipid Production and Pentose Sugar Utilization and Sugar Alcohol Secretion from Undetoxified Lignocellulosic Biomass Hydrolysates.</title>
        <authorList>
            <consortium name="DOE Joint Genome Institute"/>
            <person name="Walker C."/>
            <person name="Ryu S."/>
            <person name="Na H."/>
            <person name="Zane M."/>
            <person name="LaButti K."/>
            <person name="Lipzen A."/>
            <person name="Haridas S."/>
            <person name="Barry K."/>
            <person name="Grigoriev I.V."/>
            <person name="Quarterman J."/>
            <person name="Slininger P."/>
            <person name="Dien B."/>
            <person name="Trinh C.T."/>
        </authorList>
    </citation>
    <scope>NUCLEOTIDE SEQUENCE [LARGE SCALE GENOMIC DNA]</scope>
    <source>
        <strain evidence="1 2">YB392</strain>
    </source>
</reference>
<gene>
    <name evidence="1" type="ORF">B0I71DRAFT_129483</name>
</gene>
<accession>A0A371CAE4</accession>
<dbReference type="Proteomes" id="UP000256601">
    <property type="component" value="Unassembled WGS sequence"/>
</dbReference>
<name>A0A371CAE4_YARLL</name>
<sequence>MLRIFLFSLSPFHLSSWSSRARLELQHVTALNFITCSHGLASLPSLVLRRSPTSALLRLLLVPPKLLEGLTDIQSGISVATAVSNPEWTWAIWSRR</sequence>